<evidence type="ECO:0000256" key="5">
    <source>
        <dbReference type="ARBA" id="ARBA00023004"/>
    </source>
</evidence>
<gene>
    <name evidence="12" type="ORF">D0Y65_048743</name>
    <name evidence="11" type="ORF">glysoja_043090</name>
</gene>
<dbReference type="PRINTS" id="PR00363">
    <property type="entry name" value="CYTOCHROMEB5"/>
</dbReference>
<comment type="subcellular location">
    <subcellularLocation>
        <location evidence="1">Membrane</location>
    </subcellularLocation>
</comment>
<evidence type="ECO:0000259" key="10">
    <source>
        <dbReference type="PROSITE" id="PS50255"/>
    </source>
</evidence>
<keyword evidence="4 8" id="KW-0479">Metal-binding</keyword>
<dbReference type="Pfam" id="PF00173">
    <property type="entry name" value="Cyt-b5"/>
    <property type="match status" value="1"/>
</dbReference>
<keyword evidence="8" id="KW-1133">Transmembrane helix</keyword>
<keyword evidence="3 8" id="KW-0812">Transmembrane</keyword>
<dbReference type="AlphaFoldDB" id="A0A0B2Q5W2"/>
<evidence type="ECO:0000256" key="4">
    <source>
        <dbReference type="ARBA" id="ARBA00022723"/>
    </source>
</evidence>
<reference evidence="12 13" key="2">
    <citation type="submission" date="2018-09" db="EMBL/GenBank/DDBJ databases">
        <title>A high-quality reference genome of wild soybean provides a powerful tool to mine soybean genomes.</title>
        <authorList>
            <person name="Xie M."/>
            <person name="Chung C.Y.L."/>
            <person name="Li M.-W."/>
            <person name="Wong F.-L."/>
            <person name="Chan T.-F."/>
            <person name="Lam H.-M."/>
        </authorList>
    </citation>
    <scope>NUCLEOTIDE SEQUENCE [LARGE SCALE GENOMIC DNA]</scope>
    <source>
        <strain evidence="13">cv. W05</strain>
        <tissue evidence="12">Hypocotyl of etiolated seedlings</tissue>
    </source>
</reference>
<dbReference type="Gene3D" id="3.10.120.10">
    <property type="entry name" value="Cytochrome b5-like heme/steroid binding domain"/>
    <property type="match status" value="1"/>
</dbReference>
<dbReference type="PANTHER" id="PTHR19359:SF123">
    <property type="entry name" value="CYTOCHROME B5"/>
    <property type="match status" value="1"/>
</dbReference>
<dbReference type="SMART" id="SM01117">
    <property type="entry name" value="Cyt-b5"/>
    <property type="match status" value="1"/>
</dbReference>
<evidence type="ECO:0000256" key="2">
    <source>
        <dbReference type="ARBA" id="ARBA00022617"/>
    </source>
</evidence>
<proteinExistence type="inferred from homology"/>
<organism evidence="11">
    <name type="scientific">Glycine soja</name>
    <name type="common">Wild soybean</name>
    <dbReference type="NCBI Taxonomy" id="3848"/>
    <lineage>
        <taxon>Eukaryota</taxon>
        <taxon>Viridiplantae</taxon>
        <taxon>Streptophyta</taxon>
        <taxon>Embryophyta</taxon>
        <taxon>Tracheophyta</taxon>
        <taxon>Spermatophyta</taxon>
        <taxon>Magnoliopsida</taxon>
        <taxon>eudicotyledons</taxon>
        <taxon>Gunneridae</taxon>
        <taxon>Pentapetalae</taxon>
        <taxon>rosids</taxon>
        <taxon>fabids</taxon>
        <taxon>Fabales</taxon>
        <taxon>Fabaceae</taxon>
        <taxon>Papilionoideae</taxon>
        <taxon>50 kb inversion clade</taxon>
        <taxon>NPAAA clade</taxon>
        <taxon>indigoferoid/millettioid clade</taxon>
        <taxon>Phaseoleae</taxon>
        <taxon>Glycine</taxon>
        <taxon>Glycine subgen. Soja</taxon>
    </lineage>
</organism>
<evidence type="ECO:0000256" key="9">
    <source>
        <dbReference type="SAM" id="MobiDB-lite"/>
    </source>
</evidence>
<comment type="similarity">
    <text evidence="7 8">Belongs to the cytochrome b5 family.</text>
</comment>
<evidence type="ECO:0000256" key="1">
    <source>
        <dbReference type="ARBA" id="ARBA00004370"/>
    </source>
</evidence>
<evidence type="ECO:0000256" key="8">
    <source>
        <dbReference type="RuleBase" id="RU362121"/>
    </source>
</evidence>
<dbReference type="PANTHER" id="PTHR19359">
    <property type="entry name" value="CYTOCHROME B5"/>
    <property type="match status" value="1"/>
</dbReference>
<evidence type="ECO:0000256" key="6">
    <source>
        <dbReference type="ARBA" id="ARBA00023136"/>
    </source>
</evidence>
<dbReference type="GO" id="GO:0046872">
    <property type="term" value="F:metal ion binding"/>
    <property type="evidence" value="ECO:0007669"/>
    <property type="project" value="UniProtKB-UniRule"/>
</dbReference>
<dbReference type="EMBL" id="KN661057">
    <property type="protein sequence ID" value="KHN15374.1"/>
    <property type="molecule type" value="Genomic_DNA"/>
</dbReference>
<dbReference type="InterPro" id="IPR001199">
    <property type="entry name" value="Cyt_B5-like_heme/steroid-bd"/>
</dbReference>
<dbReference type="SUPFAM" id="SSF55856">
    <property type="entry name" value="Cytochrome b5-like heme/steroid binding domain"/>
    <property type="match status" value="1"/>
</dbReference>
<dbReference type="SMR" id="A0A0B2Q5W2"/>
<dbReference type="InterPro" id="IPR036400">
    <property type="entry name" value="Cyt_B5-like_heme/steroid_sf"/>
</dbReference>
<feature type="domain" description="Cytochrome b5 heme-binding" evidence="10">
    <location>
        <begin position="5"/>
        <end position="81"/>
    </location>
</feature>
<feature type="compositionally biased region" description="Polar residues" evidence="9">
    <location>
        <begin position="84"/>
        <end position="97"/>
    </location>
</feature>
<evidence type="ECO:0000313" key="13">
    <source>
        <dbReference type="Proteomes" id="UP000289340"/>
    </source>
</evidence>
<protein>
    <submittedName>
        <fullName evidence="11">Cytochrome b5</fullName>
        <ecNumber evidence="11">1.6.2.2</ecNumber>
    </submittedName>
</protein>
<dbReference type="InterPro" id="IPR050668">
    <property type="entry name" value="Cytochrome_b5"/>
</dbReference>
<dbReference type="GO" id="GO:0020037">
    <property type="term" value="F:heme binding"/>
    <property type="evidence" value="ECO:0007669"/>
    <property type="project" value="UniProtKB-UniRule"/>
</dbReference>
<sequence length="138" mass="15121">MGGERKVYTLAEVSEHNTSKDCWLIIDGKVYNVTKFLDDHPGGDDVLLSSTGKDATDDFEDVGHSKGARAMLDDLYVGDIDPSTIPTKVQHTPLTQPQNNQDKTSSSSDSMTKMLQFLLPLLILGVAVGIRFYNTKST</sequence>
<accession>A0A0B2Q5W2</accession>
<evidence type="ECO:0000313" key="12">
    <source>
        <dbReference type="EMBL" id="RZB52395.1"/>
    </source>
</evidence>
<dbReference type="InterPro" id="IPR018506">
    <property type="entry name" value="Cyt_B5_heme-BS"/>
</dbReference>
<dbReference type="EC" id="1.6.2.2" evidence="11"/>
<keyword evidence="5 8" id="KW-0408">Iron</keyword>
<keyword evidence="11" id="KW-0560">Oxidoreductase</keyword>
<reference evidence="11" key="1">
    <citation type="submission" date="2014-07" db="EMBL/GenBank/DDBJ databases">
        <title>Identification of a novel salt tolerance gene in wild soybean by whole-genome sequencing.</title>
        <authorList>
            <person name="Lam H.-M."/>
            <person name="Qi X."/>
            <person name="Li M.-W."/>
            <person name="Liu X."/>
            <person name="Xie M."/>
            <person name="Ni M."/>
            <person name="Xu X."/>
        </authorList>
    </citation>
    <scope>NUCLEOTIDE SEQUENCE [LARGE SCALE GENOMIC DNA]</scope>
    <source>
        <tissue evidence="11">Root</tissue>
    </source>
</reference>
<keyword evidence="6 8" id="KW-0472">Membrane</keyword>
<dbReference type="Proteomes" id="UP000053555">
    <property type="component" value="Unassembled WGS sequence"/>
</dbReference>
<dbReference type="FunFam" id="3.10.120.10:FF:000002">
    <property type="entry name" value="Cytochrome b5 type B"/>
    <property type="match status" value="1"/>
</dbReference>
<feature type="compositionally biased region" description="Low complexity" evidence="9">
    <location>
        <begin position="98"/>
        <end position="108"/>
    </location>
</feature>
<name>A0A0B2Q5W2_GLYSO</name>
<dbReference type="GO" id="GO:0090524">
    <property type="term" value="F:cytochrome-b5 reductase activity, acting on NADH"/>
    <property type="evidence" value="ECO:0007669"/>
    <property type="project" value="UniProtKB-EC"/>
</dbReference>
<dbReference type="PROSITE" id="PS00191">
    <property type="entry name" value="CYTOCHROME_B5_1"/>
    <property type="match status" value="1"/>
</dbReference>
<dbReference type="GO" id="GO:0016020">
    <property type="term" value="C:membrane"/>
    <property type="evidence" value="ECO:0007669"/>
    <property type="project" value="UniProtKB-SubCell"/>
</dbReference>
<keyword evidence="13" id="KW-1185">Reference proteome</keyword>
<dbReference type="PROSITE" id="PS50255">
    <property type="entry name" value="CYTOCHROME_B5_2"/>
    <property type="match status" value="1"/>
</dbReference>
<evidence type="ECO:0000256" key="7">
    <source>
        <dbReference type="ARBA" id="ARBA00038168"/>
    </source>
</evidence>
<feature type="transmembrane region" description="Helical" evidence="8">
    <location>
        <begin position="114"/>
        <end position="133"/>
    </location>
</feature>
<evidence type="ECO:0000313" key="11">
    <source>
        <dbReference type="EMBL" id="KHN15374.1"/>
    </source>
</evidence>
<keyword evidence="2 8" id="KW-0349">Heme</keyword>
<dbReference type="EMBL" id="QZWG01000018">
    <property type="protein sequence ID" value="RZB52395.1"/>
    <property type="molecule type" value="Genomic_DNA"/>
</dbReference>
<feature type="region of interest" description="Disordered" evidence="9">
    <location>
        <begin position="83"/>
        <end position="108"/>
    </location>
</feature>
<evidence type="ECO:0000256" key="3">
    <source>
        <dbReference type="ARBA" id="ARBA00022692"/>
    </source>
</evidence>
<dbReference type="Proteomes" id="UP000289340">
    <property type="component" value="Chromosome 18"/>
</dbReference>